<dbReference type="GO" id="GO:0016020">
    <property type="term" value="C:membrane"/>
    <property type="evidence" value="ECO:0007669"/>
    <property type="project" value="UniProtKB-SubCell"/>
</dbReference>
<comment type="similarity">
    <text evidence="2 15">Belongs to the glutamate-gated ion channel (TC 1.A.10.1) family.</text>
</comment>
<gene>
    <name evidence="17" type="ORF">F511_03949</name>
</gene>
<keyword evidence="11" id="KW-0325">Glycoprotein</keyword>
<name>A0A2Z7BST3_9LAMI</name>
<dbReference type="Gene3D" id="3.40.50.2300">
    <property type="match status" value="2"/>
</dbReference>
<dbReference type="FunFam" id="3.40.50.2300:FF:000188">
    <property type="entry name" value="Glutamate receptor"/>
    <property type="match status" value="1"/>
</dbReference>
<dbReference type="OrthoDB" id="5984008at2759"/>
<keyword evidence="18" id="KW-1185">Reference proteome</keyword>
<keyword evidence="12 15" id="KW-1071">Ligand-gated ion channel</keyword>
<dbReference type="InterPro" id="IPR001320">
    <property type="entry name" value="Iontro_rcpt_C"/>
</dbReference>
<protein>
    <recommendedName>
        <fullName evidence="15">Glutamate receptor</fullName>
    </recommendedName>
</protein>
<evidence type="ECO:0000256" key="14">
    <source>
        <dbReference type="ARBA" id="ARBA00049638"/>
    </source>
</evidence>
<evidence type="ECO:0000256" key="12">
    <source>
        <dbReference type="ARBA" id="ARBA00023286"/>
    </source>
</evidence>
<dbReference type="InterPro" id="IPR001638">
    <property type="entry name" value="Solute-binding_3/MltF_N"/>
</dbReference>
<evidence type="ECO:0000259" key="16">
    <source>
        <dbReference type="SMART" id="SM00079"/>
    </source>
</evidence>
<evidence type="ECO:0000256" key="2">
    <source>
        <dbReference type="ARBA" id="ARBA00008685"/>
    </source>
</evidence>
<dbReference type="EMBL" id="KV002540">
    <property type="protein sequence ID" value="KZV37643.1"/>
    <property type="molecule type" value="Genomic_DNA"/>
</dbReference>
<keyword evidence="9 15" id="KW-0472">Membrane</keyword>
<evidence type="ECO:0000256" key="4">
    <source>
        <dbReference type="ARBA" id="ARBA00022448"/>
    </source>
</evidence>
<comment type="subcellular location">
    <subcellularLocation>
        <location evidence="1">Membrane</location>
        <topology evidence="1">Multi-pass membrane protein</topology>
    </subcellularLocation>
</comment>
<evidence type="ECO:0000256" key="7">
    <source>
        <dbReference type="ARBA" id="ARBA00022989"/>
    </source>
</evidence>
<dbReference type="Pfam" id="PF01094">
    <property type="entry name" value="ANF_receptor"/>
    <property type="match status" value="1"/>
</dbReference>
<evidence type="ECO:0000256" key="5">
    <source>
        <dbReference type="ARBA" id="ARBA00022692"/>
    </source>
</evidence>
<evidence type="ECO:0000313" key="18">
    <source>
        <dbReference type="Proteomes" id="UP000250235"/>
    </source>
</evidence>
<keyword evidence="13 15" id="KW-0407">Ion channel</keyword>
<dbReference type="PIRSF" id="PIRSF037090">
    <property type="entry name" value="Iontro_Glu-like_rcpt_pln"/>
    <property type="match status" value="1"/>
</dbReference>
<dbReference type="PANTHER" id="PTHR34836">
    <property type="entry name" value="OS06G0188250 PROTEIN"/>
    <property type="match status" value="1"/>
</dbReference>
<dbReference type="InterPro" id="IPR015683">
    <property type="entry name" value="Ionotropic_Glu_rcpt"/>
</dbReference>
<reference evidence="17 18" key="1">
    <citation type="journal article" date="2015" name="Proc. Natl. Acad. Sci. U.S.A.">
        <title>The resurrection genome of Boea hygrometrica: A blueprint for survival of dehydration.</title>
        <authorList>
            <person name="Xiao L."/>
            <person name="Yang G."/>
            <person name="Zhang L."/>
            <person name="Yang X."/>
            <person name="Zhao S."/>
            <person name="Ji Z."/>
            <person name="Zhou Q."/>
            <person name="Hu M."/>
            <person name="Wang Y."/>
            <person name="Chen M."/>
            <person name="Xu Y."/>
            <person name="Jin H."/>
            <person name="Xiao X."/>
            <person name="Hu G."/>
            <person name="Bao F."/>
            <person name="Hu Y."/>
            <person name="Wan P."/>
            <person name="Li L."/>
            <person name="Deng X."/>
            <person name="Kuang T."/>
            <person name="Xiang C."/>
            <person name="Zhu J.K."/>
            <person name="Oliver M.J."/>
            <person name="He Y."/>
        </authorList>
    </citation>
    <scope>NUCLEOTIDE SEQUENCE [LARGE SCALE GENOMIC DNA]</scope>
    <source>
        <strain evidence="18">cv. XS01</strain>
    </source>
</reference>
<evidence type="ECO:0000256" key="13">
    <source>
        <dbReference type="ARBA" id="ARBA00023303"/>
    </source>
</evidence>
<evidence type="ECO:0000313" key="17">
    <source>
        <dbReference type="EMBL" id="KZV37643.1"/>
    </source>
</evidence>
<proteinExistence type="inferred from homology"/>
<dbReference type="AlphaFoldDB" id="A0A2Z7BST3"/>
<comment type="function">
    <text evidence="15">Glutamate-gated receptor that probably acts as non-selective cation channel.</text>
</comment>
<keyword evidence="4 15" id="KW-0813">Transport</keyword>
<evidence type="ECO:0000256" key="15">
    <source>
        <dbReference type="PIRNR" id="PIRNR037090"/>
    </source>
</evidence>
<dbReference type="SUPFAM" id="SSF53822">
    <property type="entry name" value="Periplasmic binding protein-like I"/>
    <property type="match status" value="1"/>
</dbReference>
<dbReference type="Pfam" id="PF00497">
    <property type="entry name" value="SBP_bac_3"/>
    <property type="match status" value="1"/>
</dbReference>
<keyword evidence="10 15" id="KW-0675">Receptor</keyword>
<comment type="function">
    <text evidence="14">Glutamate-gated receptor that probably acts as a non-selective cation channel. May be involved in light-signal transduction and calcium homeostasis via the regulation of calcium influx into cells.</text>
</comment>
<evidence type="ECO:0000256" key="9">
    <source>
        <dbReference type="ARBA" id="ARBA00023136"/>
    </source>
</evidence>
<accession>A0A2Z7BST3</accession>
<keyword evidence="8 15" id="KW-0406">Ion transport</keyword>
<dbReference type="InterPro" id="IPR017103">
    <property type="entry name" value="Iontropic_Glu_rcpt_pln"/>
</dbReference>
<evidence type="ECO:0000256" key="8">
    <source>
        <dbReference type="ARBA" id="ARBA00023065"/>
    </source>
</evidence>
<dbReference type="PANTHER" id="PTHR34836:SF7">
    <property type="entry name" value="RECEPTOR LIGAND BINDING REGION DOMAIN-CONTAINING PROTEIN"/>
    <property type="match status" value="1"/>
</dbReference>
<evidence type="ECO:0000256" key="1">
    <source>
        <dbReference type="ARBA" id="ARBA00004141"/>
    </source>
</evidence>
<dbReference type="Gene3D" id="3.40.190.10">
    <property type="entry name" value="Periplasmic binding protein-like II"/>
    <property type="match status" value="2"/>
</dbReference>
<evidence type="ECO:0000256" key="10">
    <source>
        <dbReference type="ARBA" id="ARBA00023170"/>
    </source>
</evidence>
<dbReference type="CDD" id="cd13686">
    <property type="entry name" value="GluR_Plant"/>
    <property type="match status" value="1"/>
</dbReference>
<organism evidence="17 18">
    <name type="scientific">Dorcoceras hygrometricum</name>
    <dbReference type="NCBI Taxonomy" id="472368"/>
    <lineage>
        <taxon>Eukaryota</taxon>
        <taxon>Viridiplantae</taxon>
        <taxon>Streptophyta</taxon>
        <taxon>Embryophyta</taxon>
        <taxon>Tracheophyta</taxon>
        <taxon>Spermatophyta</taxon>
        <taxon>Magnoliopsida</taxon>
        <taxon>eudicotyledons</taxon>
        <taxon>Gunneridae</taxon>
        <taxon>Pentapetalae</taxon>
        <taxon>asterids</taxon>
        <taxon>lamiids</taxon>
        <taxon>Lamiales</taxon>
        <taxon>Gesneriaceae</taxon>
        <taxon>Didymocarpoideae</taxon>
        <taxon>Trichosporeae</taxon>
        <taxon>Loxocarpinae</taxon>
        <taxon>Dorcoceras</taxon>
    </lineage>
</organism>
<dbReference type="InterPro" id="IPR001828">
    <property type="entry name" value="ANF_lig-bd_rcpt"/>
</dbReference>
<dbReference type="Proteomes" id="UP000250235">
    <property type="component" value="Unassembled WGS sequence"/>
</dbReference>
<dbReference type="GO" id="GO:0015276">
    <property type="term" value="F:ligand-gated monoatomic ion channel activity"/>
    <property type="evidence" value="ECO:0007669"/>
    <property type="project" value="InterPro"/>
</dbReference>
<dbReference type="FunFam" id="3.40.190.10:FF:000217">
    <property type="entry name" value="Glutamate receptor"/>
    <property type="match status" value="1"/>
</dbReference>
<comment type="subunit">
    <text evidence="3">May form heteromers.</text>
</comment>
<evidence type="ECO:0000256" key="3">
    <source>
        <dbReference type="ARBA" id="ARBA00011095"/>
    </source>
</evidence>
<evidence type="ECO:0000256" key="11">
    <source>
        <dbReference type="ARBA" id="ARBA00023180"/>
    </source>
</evidence>
<dbReference type="InterPro" id="IPR028082">
    <property type="entry name" value="Peripla_BP_I"/>
</dbReference>
<feature type="domain" description="Ionotropic glutamate receptor C-terminal" evidence="16">
    <location>
        <begin position="400"/>
        <end position="694"/>
    </location>
</feature>
<sequence length="774" mass="86994">MAITDFYSDHPNYRTRLKLHTKDAKTLVDVYFAEFLSHDKVRGVLGPQGSMQNTSHAELGERIHVPLESFTTRTSALTYAKSSYTIRIMPDDSVQVRALAELCHGFGWPQVVVLHEDNEYGNQFLSHLNKELQQVEIGIAYMIAIPHLFEEDHLWKELGKLQTKQTRVFVVHMNPSLGYRLFAVANKLGMMSDGYAWIITDALSTYVNSMDLATRDSMEGVVGIRPYVRDSLKLQSFRERWNRNVLLKNSSGPIMKLNFYGLWAYDTIKALSMAAEKIGPISFDSLYENGTKDIIDIANLSISSYGPRLVSELSDIKFNGLSGDFQFVDGKLKASSYEIFNMLGSGEKTVGFWKTDRGIISEFSSTSETNSTSTKKLKQIIWPGDSVTQPKGWAIPAIGNLRVGVPWKSGFTEFANFSVDPITNHTKASGFSVDIFLASLQMLPFPVNYDFRPYYERQNNNWTYDDMLDRIFEEFDMVVGDVTIWAPRAVHAEFSQPYSESGAVLVVKNKKPLDMWIFIKPLRWDLWLAIIVACILMGVVLRTLEDQATSSNENSYTANLSAILTVDQLKFAFSDNYYVGCQDGSFMIKFLTEQLHISGSRLRKYTSPEDYHDAMSRGSSNGGIDAIFDEVPYMKLFLKKYDSEYKMVGPTYRTGGFGFAFPKGSVLSPYFSEAILKVTQGPTMIAIEQKNFGPGYSSQDPLASTISQQTSSLTVFEFAGVRKLTPPEICSLEVRGTQKNHYMATAVLLPMVEKETNESVIKDAGRHGGEGSMS</sequence>
<keyword evidence="6" id="KW-0732">Signal</keyword>
<dbReference type="SMART" id="SM00079">
    <property type="entry name" value="PBPe"/>
    <property type="match status" value="1"/>
</dbReference>
<keyword evidence="5" id="KW-0812">Transmembrane</keyword>
<dbReference type="SUPFAM" id="SSF53850">
    <property type="entry name" value="Periplasmic binding protein-like II"/>
    <property type="match status" value="1"/>
</dbReference>
<evidence type="ECO:0000256" key="6">
    <source>
        <dbReference type="ARBA" id="ARBA00022729"/>
    </source>
</evidence>
<dbReference type="FunFam" id="3.40.50.2300:FF:000310">
    <property type="entry name" value="Glutamate receptor"/>
    <property type="match status" value="1"/>
</dbReference>
<keyword evidence="7" id="KW-1133">Transmembrane helix</keyword>